<dbReference type="EC" id="2.8.3.5" evidence="1"/>
<reference evidence="1 2" key="1">
    <citation type="submission" date="2018-12" db="EMBL/GenBank/DDBJ databases">
        <authorList>
            <consortium name="Pathogen Informatics"/>
        </authorList>
    </citation>
    <scope>NUCLEOTIDE SEQUENCE [LARGE SCALE GENOMIC DNA]</scope>
    <source>
        <strain evidence="1 2">NCTC11951</strain>
    </source>
</reference>
<dbReference type="GO" id="GO:0008260">
    <property type="term" value="F:succinyl-CoA:3-oxo-acid CoA-transferase activity"/>
    <property type="evidence" value="ECO:0007669"/>
    <property type="project" value="UniProtKB-EC"/>
</dbReference>
<keyword evidence="1" id="KW-0808">Transferase</keyword>
<evidence type="ECO:0000313" key="2">
    <source>
        <dbReference type="Proteomes" id="UP000275504"/>
    </source>
</evidence>
<dbReference type="PANTHER" id="PTHR13707">
    <property type="entry name" value="KETOACID-COENZYME A TRANSFERASE"/>
    <property type="match status" value="1"/>
</dbReference>
<dbReference type="InterPro" id="IPR037171">
    <property type="entry name" value="NagB/RpiA_transferase-like"/>
</dbReference>
<evidence type="ECO:0000313" key="1">
    <source>
        <dbReference type="EMBL" id="VEG62317.1"/>
    </source>
</evidence>
<organism evidence="1 2">
    <name type="scientific">Campylobacter jejuni subsp. doylei</name>
    <dbReference type="NCBI Taxonomy" id="32021"/>
    <lineage>
        <taxon>Bacteria</taxon>
        <taxon>Pseudomonadati</taxon>
        <taxon>Campylobacterota</taxon>
        <taxon>Epsilonproteobacteria</taxon>
        <taxon>Campylobacterales</taxon>
        <taxon>Campylobacteraceae</taxon>
        <taxon>Campylobacter</taxon>
    </lineage>
</organism>
<name>A0A3S5EKL5_CAMJU</name>
<gene>
    <name evidence="1" type="primary">scoB_1</name>
    <name evidence="1" type="ORF">NCTC11951_01448</name>
</gene>
<protein>
    <submittedName>
        <fullName evidence="1">Probable succinyl-CoA:3-ketoacid-coenzyme A transferase subunit B</fullName>
        <ecNumber evidence="1">2.8.3.5</ecNumber>
    </submittedName>
</protein>
<dbReference type="EMBL" id="LR134359">
    <property type="protein sequence ID" value="VEG62317.1"/>
    <property type="molecule type" value="Genomic_DNA"/>
</dbReference>
<dbReference type="InterPro" id="IPR004165">
    <property type="entry name" value="CoA_trans_fam_I"/>
</dbReference>
<dbReference type="SUPFAM" id="SSF100950">
    <property type="entry name" value="NagB/RpiA/CoA transferase-like"/>
    <property type="match status" value="1"/>
</dbReference>
<sequence>MIRDGHIDLEILGAMEINLANYTIPGKLVKGMGGAKSIIVVMEHTNRCDKSKLKKRMHLATY</sequence>
<accession>A0A3S5EKL5</accession>
<dbReference type="AlphaFoldDB" id="A0A3S5EKL5"/>
<dbReference type="Proteomes" id="UP000275504">
    <property type="component" value="Chromosome"/>
</dbReference>
<dbReference type="PANTHER" id="PTHR13707:SF57">
    <property type="entry name" value="SUCCINYL-COA:3-KETOACID COENZYME A TRANSFERASE SUBUNIT B-RELATED"/>
    <property type="match status" value="1"/>
</dbReference>
<proteinExistence type="predicted"/>
<dbReference type="Gene3D" id="3.40.1080.10">
    <property type="entry name" value="Glutaconate Coenzyme A-transferase"/>
    <property type="match status" value="1"/>
</dbReference>